<protein>
    <submittedName>
        <fullName evidence="1">Uncharacterized protein</fullName>
    </submittedName>
</protein>
<reference evidence="1 2" key="1">
    <citation type="submission" date="2024-03" db="EMBL/GenBank/DDBJ databases">
        <title>Flavobacterium soyae.</title>
        <authorList>
            <person name="Zheng W."/>
        </authorList>
    </citation>
    <scope>NUCLEOTIDE SEQUENCE [LARGE SCALE GENOMIC DNA]</scope>
    <source>
        <strain evidence="1 2">55</strain>
    </source>
</reference>
<dbReference type="EMBL" id="CP150845">
    <property type="protein sequence ID" value="WYZ20900.1"/>
    <property type="molecule type" value="Genomic_DNA"/>
</dbReference>
<evidence type="ECO:0000313" key="1">
    <source>
        <dbReference type="EMBL" id="WYZ20900.1"/>
    </source>
</evidence>
<gene>
    <name evidence="1" type="ORF">AABD74_05415</name>
</gene>
<name>A0ABZ2UHE5_9FLAO</name>
<accession>A0ABZ2UHE5</accession>
<organism evidence="1 2">
    <name type="scientific">Flavobacterium soyae</name>
    <dbReference type="NCBI Taxonomy" id="2903098"/>
    <lineage>
        <taxon>Bacteria</taxon>
        <taxon>Pseudomonadati</taxon>
        <taxon>Bacteroidota</taxon>
        <taxon>Flavobacteriia</taxon>
        <taxon>Flavobacteriales</taxon>
        <taxon>Flavobacteriaceae</taxon>
        <taxon>Flavobacterium</taxon>
    </lineage>
</organism>
<keyword evidence="2" id="KW-1185">Reference proteome</keyword>
<dbReference type="Proteomes" id="UP001623852">
    <property type="component" value="Chromosome"/>
</dbReference>
<dbReference type="RefSeq" id="WP_406844901.1">
    <property type="nucleotide sequence ID" value="NZ_CP150845.1"/>
</dbReference>
<evidence type="ECO:0000313" key="2">
    <source>
        <dbReference type="Proteomes" id="UP001623852"/>
    </source>
</evidence>
<proteinExistence type="predicted"/>
<sequence>MIKKGNVLKFLALAILLTAIGFWANYLSGNEAFYKRHSRIVKKNHIQAL</sequence>